<dbReference type="AlphaFoldDB" id="A0A6A4GMK6"/>
<organism evidence="1 2">
    <name type="scientific">Gymnopus androsaceus JB14</name>
    <dbReference type="NCBI Taxonomy" id="1447944"/>
    <lineage>
        <taxon>Eukaryota</taxon>
        <taxon>Fungi</taxon>
        <taxon>Dikarya</taxon>
        <taxon>Basidiomycota</taxon>
        <taxon>Agaricomycotina</taxon>
        <taxon>Agaricomycetes</taxon>
        <taxon>Agaricomycetidae</taxon>
        <taxon>Agaricales</taxon>
        <taxon>Marasmiineae</taxon>
        <taxon>Omphalotaceae</taxon>
        <taxon>Gymnopus</taxon>
    </lineage>
</organism>
<dbReference type="OrthoDB" id="3257713at2759"/>
<gene>
    <name evidence="1" type="ORF">BT96DRAFT_949120</name>
</gene>
<sequence>MNHFDEELLNDSVALKASSAVFDQEEYLQDVCNLVAATGISFYWVENPETQYFMQKYIPAANPVLHGTLSGCILDKTTADAISKTCAHINGKQAMIMADGWKNNSDVDVFKSTIMVDGIPYLLRTHDMSSCPKTGDEAFGILQSDIEYAEETYQVKVIGCATDNGPDCKKAHWLLAEAKAWLATFVCWGHQDRLMTRNYLAVMTTYSYSTYTEEQRLSTHLPDLGKYLESVITFDEDKLVEVAEKSQSEDATARCLEAIESIKKPMFWKDLKNNWCKHSPGSKM</sequence>
<reference evidence="1" key="1">
    <citation type="journal article" date="2019" name="Environ. Microbiol.">
        <title>Fungal ecological strategies reflected in gene transcription - a case study of two litter decomposers.</title>
        <authorList>
            <person name="Barbi F."/>
            <person name="Kohler A."/>
            <person name="Barry K."/>
            <person name="Baskaran P."/>
            <person name="Daum C."/>
            <person name="Fauchery L."/>
            <person name="Ihrmark K."/>
            <person name="Kuo A."/>
            <person name="LaButti K."/>
            <person name="Lipzen A."/>
            <person name="Morin E."/>
            <person name="Grigoriev I.V."/>
            <person name="Henrissat B."/>
            <person name="Lindahl B."/>
            <person name="Martin F."/>
        </authorList>
    </citation>
    <scope>NUCLEOTIDE SEQUENCE</scope>
    <source>
        <strain evidence="1">JB14</strain>
    </source>
</reference>
<dbReference type="Proteomes" id="UP000799118">
    <property type="component" value="Unassembled WGS sequence"/>
</dbReference>
<evidence type="ECO:0008006" key="3">
    <source>
        <dbReference type="Google" id="ProtNLM"/>
    </source>
</evidence>
<name>A0A6A4GMK6_9AGAR</name>
<keyword evidence="2" id="KW-1185">Reference proteome</keyword>
<evidence type="ECO:0000313" key="1">
    <source>
        <dbReference type="EMBL" id="KAE9386424.1"/>
    </source>
</evidence>
<accession>A0A6A4GMK6</accession>
<proteinExistence type="predicted"/>
<evidence type="ECO:0000313" key="2">
    <source>
        <dbReference type="Proteomes" id="UP000799118"/>
    </source>
</evidence>
<protein>
    <recommendedName>
        <fullName evidence="3">DUF659 domain-containing protein</fullName>
    </recommendedName>
</protein>
<dbReference type="EMBL" id="ML769880">
    <property type="protein sequence ID" value="KAE9386424.1"/>
    <property type="molecule type" value="Genomic_DNA"/>
</dbReference>